<evidence type="ECO:0000313" key="2">
    <source>
        <dbReference type="EMBL" id="KII67565.1"/>
    </source>
</evidence>
<sequence length="111" mass="13001">MSRFYFFQNNDKSGRLWKLVHPKARNKPKLSIPNGIEFSTILKNSTVILSCQTCQFKTKLPSRKLQNDLKRRLYRVYLMLIGSLKAAIGEFIMVLFPIIYVHSMRSDIPNH</sequence>
<evidence type="ECO:0000313" key="3">
    <source>
        <dbReference type="Proteomes" id="UP000031668"/>
    </source>
</evidence>
<proteinExistence type="predicted"/>
<comment type="caution">
    <text evidence="2">The sequence shown here is derived from an EMBL/GenBank/DDBJ whole genome shotgun (WGS) entry which is preliminary data.</text>
</comment>
<keyword evidence="1" id="KW-1133">Transmembrane helix</keyword>
<keyword evidence="3" id="KW-1185">Reference proteome</keyword>
<accession>A0A0C2MTR0</accession>
<feature type="transmembrane region" description="Helical" evidence="1">
    <location>
        <begin position="76"/>
        <end position="100"/>
    </location>
</feature>
<reference evidence="2 3" key="1">
    <citation type="journal article" date="2014" name="Genome Biol. Evol.">
        <title>The genome of the myxosporean Thelohanellus kitauei shows adaptations to nutrient acquisition within its fish host.</title>
        <authorList>
            <person name="Yang Y."/>
            <person name="Xiong J."/>
            <person name="Zhou Z."/>
            <person name="Huo F."/>
            <person name="Miao W."/>
            <person name="Ran C."/>
            <person name="Liu Y."/>
            <person name="Zhang J."/>
            <person name="Feng J."/>
            <person name="Wang M."/>
            <person name="Wang M."/>
            <person name="Wang L."/>
            <person name="Yao B."/>
        </authorList>
    </citation>
    <scope>NUCLEOTIDE SEQUENCE [LARGE SCALE GENOMIC DNA]</scope>
    <source>
        <strain evidence="2">Wuqing</strain>
    </source>
</reference>
<dbReference type="AlphaFoldDB" id="A0A0C2MTR0"/>
<dbReference type="EMBL" id="JWZT01003130">
    <property type="protein sequence ID" value="KII67565.1"/>
    <property type="molecule type" value="Genomic_DNA"/>
</dbReference>
<protein>
    <submittedName>
        <fullName evidence="2">Uncharacterized protein</fullName>
    </submittedName>
</protein>
<gene>
    <name evidence="2" type="ORF">RF11_14298</name>
</gene>
<name>A0A0C2MTR0_THEKT</name>
<keyword evidence="1" id="KW-0812">Transmembrane</keyword>
<evidence type="ECO:0000256" key="1">
    <source>
        <dbReference type="SAM" id="Phobius"/>
    </source>
</evidence>
<organism evidence="2 3">
    <name type="scientific">Thelohanellus kitauei</name>
    <name type="common">Myxosporean</name>
    <dbReference type="NCBI Taxonomy" id="669202"/>
    <lineage>
        <taxon>Eukaryota</taxon>
        <taxon>Metazoa</taxon>
        <taxon>Cnidaria</taxon>
        <taxon>Myxozoa</taxon>
        <taxon>Myxosporea</taxon>
        <taxon>Bivalvulida</taxon>
        <taxon>Platysporina</taxon>
        <taxon>Myxobolidae</taxon>
        <taxon>Thelohanellus</taxon>
    </lineage>
</organism>
<dbReference type="Proteomes" id="UP000031668">
    <property type="component" value="Unassembled WGS sequence"/>
</dbReference>
<keyword evidence="1" id="KW-0472">Membrane</keyword>